<name>A0A174T757_PHOVU</name>
<dbReference type="PANTHER" id="PTHR47163">
    <property type="entry name" value="DDE_TNP_IS1595 DOMAIN-CONTAINING PROTEIN"/>
    <property type="match status" value="1"/>
</dbReference>
<dbReference type="SMART" id="SM01126">
    <property type="entry name" value="DDE_Tnp_IS1595"/>
    <property type="match status" value="1"/>
</dbReference>
<accession>A0A174T757</accession>
<sequence>METEIINIVEIIKKNKQMREVKSFIDLMKSFYDEKSCREFLEDIKWRGEPICPHCNCQTKEHYKLKSNGEFKGLYKCKRCKKRFTVTIGTMFEGSHVSLKKWFYALYIFLAHKKGISSIQLSKDIDVTQKTAWFMLERIRHNLKDKLVVQFNDMTQVDETYVGGKNKGRVKNAQGRSLKVKTPVVGLLSNGMAYTAVVPNTGGKVLKTIINTLVKEGSTVITDGWKGYTGISKNYIHKVVEHSTGEYVKDGFHTNSIEGFWSHLKRGILGIYHKVSPKHLDKYCDEFAFRYNTRGLTDVERFTYFTMSAYKRLKYQSLISP</sequence>
<dbReference type="Proteomes" id="UP000441522">
    <property type="component" value="Unassembled WGS sequence"/>
</dbReference>
<dbReference type="NCBIfam" id="NF033547">
    <property type="entry name" value="transpos_IS1595"/>
    <property type="match status" value="1"/>
</dbReference>
<dbReference type="InterPro" id="IPR024442">
    <property type="entry name" value="Transposase_Zn_ribbon"/>
</dbReference>
<organism evidence="1 2">
    <name type="scientific">Phocaeicola vulgatus</name>
    <name type="common">Bacteroides vulgatus</name>
    <dbReference type="NCBI Taxonomy" id="821"/>
    <lineage>
        <taxon>Bacteria</taxon>
        <taxon>Pseudomonadati</taxon>
        <taxon>Bacteroidota</taxon>
        <taxon>Bacteroidia</taxon>
        <taxon>Bacteroidales</taxon>
        <taxon>Bacteroidaceae</taxon>
        <taxon>Phocaeicola</taxon>
    </lineage>
</organism>
<dbReference type="Pfam" id="PF12762">
    <property type="entry name" value="DDE_Tnp_IS1595"/>
    <property type="match status" value="1"/>
</dbReference>
<dbReference type="PANTHER" id="PTHR47163:SF2">
    <property type="entry name" value="SI:DKEY-17M8.2"/>
    <property type="match status" value="1"/>
</dbReference>
<dbReference type="Pfam" id="PF12760">
    <property type="entry name" value="Zn_ribbon_IS1595"/>
    <property type="match status" value="1"/>
</dbReference>
<comment type="caution">
    <text evidence="1">The sequence shown here is derived from an EMBL/GenBank/DDBJ whole genome shotgun (WGS) entry which is preliminary data.</text>
</comment>
<protein>
    <submittedName>
        <fullName evidence="1">IS1595-like element ISBun2 family transposase</fullName>
    </submittedName>
</protein>
<dbReference type="RefSeq" id="WP_005825559.1">
    <property type="nucleotide sequence ID" value="NZ_CZAN01000053.1"/>
</dbReference>
<reference evidence="1 2" key="1">
    <citation type="journal article" date="2019" name="Nat. Med.">
        <title>A library of human gut bacterial isolates paired with longitudinal multiomics data enables mechanistic microbiome research.</title>
        <authorList>
            <person name="Poyet M."/>
            <person name="Groussin M."/>
            <person name="Gibbons S.M."/>
            <person name="Avila-Pacheco J."/>
            <person name="Jiang X."/>
            <person name="Kearney S.M."/>
            <person name="Perrotta A.R."/>
            <person name="Berdy B."/>
            <person name="Zhao S."/>
            <person name="Lieberman T.D."/>
            <person name="Swanson P.K."/>
            <person name="Smith M."/>
            <person name="Roesemann S."/>
            <person name="Alexander J.E."/>
            <person name="Rich S.A."/>
            <person name="Livny J."/>
            <person name="Vlamakis H."/>
            <person name="Clish C."/>
            <person name="Bullock K."/>
            <person name="Deik A."/>
            <person name="Scott J."/>
            <person name="Pierce K.A."/>
            <person name="Xavier R.J."/>
            <person name="Alm E.J."/>
        </authorList>
    </citation>
    <scope>NUCLEOTIDE SEQUENCE [LARGE SCALE GENOMIC DNA]</scope>
    <source>
        <strain evidence="1 2">BIOML-A5</strain>
    </source>
</reference>
<dbReference type="InterPro" id="IPR053164">
    <property type="entry name" value="IS1016-like_transposase"/>
</dbReference>
<evidence type="ECO:0000313" key="1">
    <source>
        <dbReference type="EMBL" id="KAB3855358.1"/>
    </source>
</evidence>
<dbReference type="EMBL" id="WCWW01000026">
    <property type="protein sequence ID" value="KAB3855358.1"/>
    <property type="molecule type" value="Genomic_DNA"/>
</dbReference>
<proteinExistence type="predicted"/>
<gene>
    <name evidence="1" type="ORF">GAS29_12155</name>
</gene>
<dbReference type="InterPro" id="IPR024445">
    <property type="entry name" value="Tnp_ISXO2-like"/>
</dbReference>
<dbReference type="GeneID" id="92710447"/>
<evidence type="ECO:0000313" key="2">
    <source>
        <dbReference type="Proteomes" id="UP000441522"/>
    </source>
</evidence>
<dbReference type="AlphaFoldDB" id="A0A174T757"/>